<dbReference type="GO" id="GO:0005525">
    <property type="term" value="F:GTP binding"/>
    <property type="evidence" value="ECO:0007669"/>
    <property type="project" value="InterPro"/>
</dbReference>
<accession>A0A146JXS2</accession>
<dbReference type="Gene3D" id="3.40.50.300">
    <property type="entry name" value="P-loop containing nucleotide triphosphate hydrolases"/>
    <property type="match status" value="1"/>
</dbReference>
<evidence type="ECO:0000256" key="1">
    <source>
        <dbReference type="ARBA" id="ARBA00022741"/>
    </source>
</evidence>
<dbReference type="InterPro" id="IPR020849">
    <property type="entry name" value="Small_GTPase_Ras-type"/>
</dbReference>
<reference evidence="2" key="1">
    <citation type="submission" date="2015-07" db="EMBL/GenBank/DDBJ databases">
        <title>Adaptation to a free-living lifestyle via gene acquisitions in the diplomonad Trepomonas sp. PC1.</title>
        <authorList>
            <person name="Xu F."/>
            <person name="Jerlstrom-Hultqvist J."/>
            <person name="Kolisko M."/>
            <person name="Simpson A.G.B."/>
            <person name="Roger A.J."/>
            <person name="Svard S.G."/>
            <person name="Andersson J.O."/>
        </authorList>
    </citation>
    <scope>NUCLEOTIDE SEQUENCE</scope>
    <source>
        <strain evidence="2">PC1</strain>
    </source>
</reference>
<evidence type="ECO:0000313" key="2">
    <source>
        <dbReference type="EMBL" id="JAP89472.1"/>
    </source>
</evidence>
<organism evidence="2">
    <name type="scientific">Trepomonas sp. PC1</name>
    <dbReference type="NCBI Taxonomy" id="1076344"/>
    <lineage>
        <taxon>Eukaryota</taxon>
        <taxon>Metamonada</taxon>
        <taxon>Diplomonadida</taxon>
        <taxon>Hexamitidae</taxon>
        <taxon>Hexamitinae</taxon>
        <taxon>Trepomonas</taxon>
    </lineage>
</organism>
<protein>
    <recommendedName>
        <fullName evidence="3">Rab-like protein</fullName>
    </recommendedName>
</protein>
<dbReference type="InterPro" id="IPR027417">
    <property type="entry name" value="P-loop_NTPase"/>
</dbReference>
<dbReference type="EMBL" id="GDID01007134">
    <property type="protein sequence ID" value="JAP89472.1"/>
    <property type="molecule type" value="Transcribed_RNA"/>
</dbReference>
<dbReference type="AlphaFoldDB" id="A0A146JXS2"/>
<dbReference type="GO" id="GO:0016020">
    <property type="term" value="C:membrane"/>
    <property type="evidence" value="ECO:0007669"/>
    <property type="project" value="InterPro"/>
</dbReference>
<dbReference type="SUPFAM" id="SSF52540">
    <property type="entry name" value="P-loop containing nucleoside triphosphate hydrolases"/>
    <property type="match status" value="1"/>
</dbReference>
<dbReference type="GO" id="GO:0007165">
    <property type="term" value="P:signal transduction"/>
    <property type="evidence" value="ECO:0007669"/>
    <property type="project" value="InterPro"/>
</dbReference>
<gene>
    <name evidence="2" type="ORF">TPC1_31033</name>
</gene>
<sequence>MKHKLTFLVAAQCGSGKYTLCTRLTRRNIQVTYDPTLEDWFELEDETTIITLLDSVDDDFPALFDRQVANSSAIIYCFNASDANQLQYQQHFVSFTQAHCKKLKSTPIILVGCKSDKAQFNQNYMQYFTDYAKISNLLVLNAICVSSKSTQNITQLKQFIFGLAHRFFGFQDLKINLRINISNNFLKFLSDKLYFSDNKIVIQLKNLNVLVDENADIKIGSDFDQGCSLTVSQFRHLECKCKSVVTANQLVDDIEVYLVSLIGKW</sequence>
<evidence type="ECO:0008006" key="3">
    <source>
        <dbReference type="Google" id="ProtNLM"/>
    </source>
</evidence>
<dbReference type="PANTHER" id="PTHR24070">
    <property type="entry name" value="RAS, DI-RAS, AND RHEB FAMILY MEMBERS OF SMALL GTPASE SUPERFAMILY"/>
    <property type="match status" value="1"/>
</dbReference>
<keyword evidence="1" id="KW-0547">Nucleotide-binding</keyword>
<name>A0A146JXS2_9EUKA</name>
<proteinExistence type="predicted"/>